<evidence type="ECO:0000313" key="1">
    <source>
        <dbReference type="EMBL" id="GAH91434.1"/>
    </source>
</evidence>
<dbReference type="EMBL" id="BARV01001056">
    <property type="protein sequence ID" value="GAH91434.1"/>
    <property type="molecule type" value="Genomic_DNA"/>
</dbReference>
<reference evidence="1" key="1">
    <citation type="journal article" date="2014" name="Front. Microbiol.">
        <title>High frequency of phylogenetically diverse reductive dehalogenase-homologous genes in deep subseafloor sedimentary metagenomes.</title>
        <authorList>
            <person name="Kawai M."/>
            <person name="Futagami T."/>
            <person name="Toyoda A."/>
            <person name="Takaki Y."/>
            <person name="Nishi S."/>
            <person name="Hori S."/>
            <person name="Arai W."/>
            <person name="Tsubouchi T."/>
            <person name="Morono Y."/>
            <person name="Uchiyama I."/>
            <person name="Ito T."/>
            <person name="Fujiyama A."/>
            <person name="Inagaki F."/>
            <person name="Takami H."/>
        </authorList>
    </citation>
    <scope>NUCLEOTIDE SEQUENCE</scope>
    <source>
        <strain evidence="1">Expedition CK06-06</strain>
    </source>
</reference>
<protein>
    <submittedName>
        <fullName evidence="1">Uncharacterized protein</fullName>
    </submittedName>
</protein>
<name>X1KMR6_9ZZZZ</name>
<organism evidence="1">
    <name type="scientific">marine sediment metagenome</name>
    <dbReference type="NCBI Taxonomy" id="412755"/>
    <lineage>
        <taxon>unclassified sequences</taxon>
        <taxon>metagenomes</taxon>
        <taxon>ecological metagenomes</taxon>
    </lineage>
</organism>
<sequence>MHQKYETIMGGDPIPGPVSRFIPSIDEYLEATTERGFRNVPERAFHKN</sequence>
<gene>
    <name evidence="1" type="ORF">S06H3_03297</name>
</gene>
<dbReference type="AlphaFoldDB" id="X1KMR6"/>
<comment type="caution">
    <text evidence="1">The sequence shown here is derived from an EMBL/GenBank/DDBJ whole genome shotgun (WGS) entry which is preliminary data.</text>
</comment>
<proteinExistence type="predicted"/>
<accession>X1KMR6</accession>